<dbReference type="PROSITE" id="PS51071">
    <property type="entry name" value="HTH_RPIR"/>
    <property type="match status" value="1"/>
</dbReference>
<dbReference type="PANTHER" id="PTHR30514:SF10">
    <property type="entry name" value="MURR_RPIR FAMILY TRANSCRIPTIONAL REGULATOR"/>
    <property type="match status" value="1"/>
</dbReference>
<dbReference type="EMBL" id="JARQAJ010000006">
    <property type="protein sequence ID" value="MDT2760143.1"/>
    <property type="molecule type" value="Genomic_DNA"/>
</dbReference>
<dbReference type="InterPro" id="IPR036388">
    <property type="entry name" value="WH-like_DNA-bd_sf"/>
</dbReference>
<proteinExistence type="predicted"/>
<feature type="domain" description="HTH rpiR-type" evidence="4">
    <location>
        <begin position="2"/>
        <end position="78"/>
    </location>
</feature>
<dbReference type="InterPro" id="IPR000281">
    <property type="entry name" value="HTH_RpiR"/>
</dbReference>
<gene>
    <name evidence="6" type="ORF">P7H27_10250</name>
</gene>
<accession>A0ABU3FBT9</accession>
<evidence type="ECO:0000259" key="4">
    <source>
        <dbReference type="PROSITE" id="PS51071"/>
    </source>
</evidence>
<dbReference type="Gene3D" id="1.10.10.10">
    <property type="entry name" value="Winged helix-like DNA-binding domain superfamily/Winged helix DNA-binding domain"/>
    <property type="match status" value="1"/>
</dbReference>
<dbReference type="SUPFAM" id="SSF46689">
    <property type="entry name" value="Homeodomain-like"/>
    <property type="match status" value="1"/>
</dbReference>
<evidence type="ECO:0000256" key="1">
    <source>
        <dbReference type="ARBA" id="ARBA00023015"/>
    </source>
</evidence>
<protein>
    <submittedName>
        <fullName evidence="6">MurR/RpiR family transcriptional regulator</fullName>
    </submittedName>
</protein>
<keyword evidence="1" id="KW-0805">Transcription regulation</keyword>
<dbReference type="InterPro" id="IPR046348">
    <property type="entry name" value="SIS_dom_sf"/>
</dbReference>
<keyword evidence="7" id="KW-1185">Reference proteome</keyword>
<dbReference type="SUPFAM" id="SSF53697">
    <property type="entry name" value="SIS domain"/>
    <property type="match status" value="1"/>
</dbReference>
<evidence type="ECO:0000313" key="7">
    <source>
        <dbReference type="Proteomes" id="UP001181046"/>
    </source>
</evidence>
<evidence type="ECO:0000259" key="5">
    <source>
        <dbReference type="PROSITE" id="PS51464"/>
    </source>
</evidence>
<dbReference type="InterPro" id="IPR047640">
    <property type="entry name" value="RpiR-like"/>
</dbReference>
<dbReference type="Pfam" id="PF01380">
    <property type="entry name" value="SIS"/>
    <property type="match status" value="1"/>
</dbReference>
<dbReference type="Pfam" id="PF01418">
    <property type="entry name" value="HTH_6"/>
    <property type="match status" value="1"/>
</dbReference>
<dbReference type="Proteomes" id="UP001181046">
    <property type="component" value="Unassembled WGS sequence"/>
</dbReference>
<organism evidence="6 7">
    <name type="scientific">Enterococcus xiangfangensis</name>
    <dbReference type="NCBI Taxonomy" id="1296537"/>
    <lineage>
        <taxon>Bacteria</taxon>
        <taxon>Bacillati</taxon>
        <taxon>Bacillota</taxon>
        <taxon>Bacilli</taxon>
        <taxon>Lactobacillales</taxon>
        <taxon>Enterococcaceae</taxon>
        <taxon>Enterococcus</taxon>
    </lineage>
</organism>
<dbReference type="PROSITE" id="PS51464">
    <property type="entry name" value="SIS"/>
    <property type="match status" value="1"/>
</dbReference>
<dbReference type="InterPro" id="IPR001347">
    <property type="entry name" value="SIS_dom"/>
</dbReference>
<dbReference type="CDD" id="cd05013">
    <property type="entry name" value="SIS_RpiR"/>
    <property type="match status" value="1"/>
</dbReference>
<keyword evidence="3" id="KW-0804">Transcription</keyword>
<dbReference type="InterPro" id="IPR009057">
    <property type="entry name" value="Homeodomain-like_sf"/>
</dbReference>
<reference evidence="6" key="1">
    <citation type="submission" date="2023-03" db="EMBL/GenBank/DDBJ databases">
        <authorList>
            <person name="Shen W."/>
            <person name="Cai J."/>
        </authorList>
    </citation>
    <scope>NUCLEOTIDE SEQUENCE</scope>
    <source>
        <strain evidence="6">P66-3</strain>
    </source>
</reference>
<feature type="domain" description="SIS" evidence="5">
    <location>
        <begin position="104"/>
        <end position="252"/>
    </location>
</feature>
<keyword evidence="2" id="KW-0238">DNA-binding</keyword>
<sequence>MNDVLLRIQQCMEDFSPNHLEIAKYILANPHCLEDYTARELAEKTYSVPSSIISFSKKIGYSGFQEMKFNYGNSPLEMDRTEKDILRPYQAVYKLLNTKNYLETVAALINAKRIYIFAFQMSQVAALDFYLKVHKVDPTKIIFFRSFDEQVRNIPLLSKDDIVLMISNSGECQEIIDCQKYLPKGIKKILVTNGIESTLSEFCTYELSIGCFEQDILTFKEIPTDSRNALLYLMDRIFNDMIKSNYDEALEKIKKSSLFFSNI</sequence>
<evidence type="ECO:0000256" key="2">
    <source>
        <dbReference type="ARBA" id="ARBA00023125"/>
    </source>
</evidence>
<dbReference type="InterPro" id="IPR035472">
    <property type="entry name" value="RpiR-like_SIS"/>
</dbReference>
<evidence type="ECO:0000313" key="6">
    <source>
        <dbReference type="EMBL" id="MDT2760143.1"/>
    </source>
</evidence>
<dbReference type="RefSeq" id="WP_311830225.1">
    <property type="nucleotide sequence ID" value="NZ_JARQAJ010000006.1"/>
</dbReference>
<name>A0ABU3FBT9_9ENTE</name>
<evidence type="ECO:0000256" key="3">
    <source>
        <dbReference type="ARBA" id="ARBA00023163"/>
    </source>
</evidence>
<comment type="caution">
    <text evidence="6">The sequence shown here is derived from an EMBL/GenBank/DDBJ whole genome shotgun (WGS) entry which is preliminary data.</text>
</comment>
<dbReference type="PANTHER" id="PTHR30514">
    <property type="entry name" value="GLUCOKINASE"/>
    <property type="match status" value="1"/>
</dbReference>
<dbReference type="Gene3D" id="3.40.50.10490">
    <property type="entry name" value="Glucose-6-phosphate isomerase like protein, domain 1"/>
    <property type="match status" value="1"/>
</dbReference>